<dbReference type="RefSeq" id="WP_151056912.1">
    <property type="nucleotide sequence ID" value="NZ_CP044222.1"/>
</dbReference>
<keyword evidence="8" id="KW-1185">Reference proteome</keyword>
<dbReference type="PRINTS" id="PR00834">
    <property type="entry name" value="PROTEASES2C"/>
</dbReference>
<dbReference type="InterPro" id="IPR001940">
    <property type="entry name" value="Peptidase_S1C"/>
</dbReference>
<dbReference type="Proteomes" id="UP000325606">
    <property type="component" value="Chromosome"/>
</dbReference>
<evidence type="ECO:0000313" key="8">
    <source>
        <dbReference type="Proteomes" id="UP000325606"/>
    </source>
</evidence>
<dbReference type="KEGG" id="nik:F5I99_13720"/>
<dbReference type="GO" id="GO:0004252">
    <property type="term" value="F:serine-type endopeptidase activity"/>
    <property type="evidence" value="ECO:0007669"/>
    <property type="project" value="InterPro"/>
</dbReference>
<dbReference type="AlphaFoldDB" id="A0A5J6LGN4"/>
<dbReference type="SUPFAM" id="SSF50494">
    <property type="entry name" value="Trypsin-like serine proteases"/>
    <property type="match status" value="1"/>
</dbReference>
<keyword evidence="5" id="KW-0472">Membrane</keyword>
<dbReference type="InterPro" id="IPR001478">
    <property type="entry name" value="PDZ"/>
</dbReference>
<evidence type="ECO:0000256" key="3">
    <source>
        <dbReference type="ARBA" id="ARBA00022801"/>
    </source>
</evidence>
<name>A0A5J6LGN4_9GAMM</name>
<feature type="domain" description="PDZ" evidence="6">
    <location>
        <begin position="273"/>
        <end position="364"/>
    </location>
</feature>
<dbReference type="Gene3D" id="2.30.42.10">
    <property type="match status" value="1"/>
</dbReference>
<dbReference type="Pfam" id="PF13365">
    <property type="entry name" value="Trypsin_2"/>
    <property type="match status" value="1"/>
</dbReference>
<evidence type="ECO:0000256" key="2">
    <source>
        <dbReference type="ARBA" id="ARBA00022670"/>
    </source>
</evidence>
<dbReference type="SUPFAM" id="SSF50156">
    <property type="entry name" value="PDZ domain-like"/>
    <property type="match status" value="1"/>
</dbReference>
<dbReference type="InterPro" id="IPR051201">
    <property type="entry name" value="Chloro_Bact_Ser_Proteases"/>
</dbReference>
<accession>A0A5J6LGN4</accession>
<dbReference type="Pfam" id="PF13180">
    <property type="entry name" value="PDZ_2"/>
    <property type="match status" value="1"/>
</dbReference>
<dbReference type="Gene3D" id="2.40.10.120">
    <property type="match status" value="1"/>
</dbReference>
<keyword evidence="4" id="KW-0720">Serine protease</keyword>
<comment type="similarity">
    <text evidence="1">Belongs to the peptidase S1C family.</text>
</comment>
<dbReference type="InterPro" id="IPR009003">
    <property type="entry name" value="Peptidase_S1_PA"/>
</dbReference>
<dbReference type="GO" id="GO:0006508">
    <property type="term" value="P:proteolysis"/>
    <property type="evidence" value="ECO:0007669"/>
    <property type="project" value="UniProtKB-KW"/>
</dbReference>
<evidence type="ECO:0000256" key="1">
    <source>
        <dbReference type="ARBA" id="ARBA00010541"/>
    </source>
</evidence>
<reference evidence="7 8" key="1">
    <citation type="submission" date="2019-09" db="EMBL/GenBank/DDBJ databases">
        <title>Nitrincola iocasae sp. nov., a bacterium isolated from the sediment collected at a cold seep field in South China Sea.</title>
        <authorList>
            <person name="Zhang H."/>
            <person name="Wang H."/>
            <person name="Li C."/>
        </authorList>
    </citation>
    <scope>NUCLEOTIDE SEQUENCE [LARGE SCALE GENOMIC DNA]</scope>
    <source>
        <strain evidence="7 8">KXZD1103</strain>
    </source>
</reference>
<proteinExistence type="inferred from homology"/>
<feature type="transmembrane region" description="Helical" evidence="5">
    <location>
        <begin position="7"/>
        <end position="25"/>
    </location>
</feature>
<organism evidence="7 8">
    <name type="scientific">Nitrincola iocasae</name>
    <dbReference type="NCBI Taxonomy" id="2614693"/>
    <lineage>
        <taxon>Bacteria</taxon>
        <taxon>Pseudomonadati</taxon>
        <taxon>Pseudomonadota</taxon>
        <taxon>Gammaproteobacteria</taxon>
        <taxon>Oceanospirillales</taxon>
        <taxon>Oceanospirillaceae</taxon>
        <taxon>Nitrincola</taxon>
    </lineage>
</organism>
<keyword evidence="5" id="KW-0812">Transmembrane</keyword>
<dbReference type="InterPro" id="IPR036034">
    <property type="entry name" value="PDZ_sf"/>
</dbReference>
<dbReference type="PROSITE" id="PS50106">
    <property type="entry name" value="PDZ"/>
    <property type="match status" value="1"/>
</dbReference>
<evidence type="ECO:0000313" key="7">
    <source>
        <dbReference type="EMBL" id="QEW07466.1"/>
    </source>
</evidence>
<evidence type="ECO:0000259" key="6">
    <source>
        <dbReference type="PROSITE" id="PS50106"/>
    </source>
</evidence>
<evidence type="ECO:0000256" key="5">
    <source>
        <dbReference type="SAM" id="Phobius"/>
    </source>
</evidence>
<evidence type="ECO:0000256" key="4">
    <source>
        <dbReference type="ARBA" id="ARBA00022825"/>
    </source>
</evidence>
<keyword evidence="5" id="KW-1133">Transmembrane helix</keyword>
<gene>
    <name evidence="7" type="ORF">F5I99_13720</name>
</gene>
<sequence length="381" mass="40782">MRKFKLLSWPVTVGILLALLIIQFFSDRINPPATKVEVVETPPPLSDSIIQPRISYADAVDIASPAVVNIYTQTVVREPTNPLLNDPLFQQFFNIDRLPQRERIQSSLGSGVILSPDGYVVTNNHVISGADSIVVSMQDGRESLAQVIGSDPETDLALLKVNLNELPSIVMNTSDTLRVGDVVLAIGNPFGVGQTVTQGIVSATGRNSIGLSTYESFIQTDAAINPGNSGGALIDPNGHMVGINTAIFSQSGGSNGIGFAIPALTARQVMQDLIEHGRVIRGWLGIEVQEITPRLAESFNLESVNGVIVSGVVRNGPAHQAGLQPGDILTAINSEAITTGRNLMLKIARTKPGENVHLELLRDERRLSLVAQLSEQARSPN</sequence>
<dbReference type="SMART" id="SM00228">
    <property type="entry name" value="PDZ"/>
    <property type="match status" value="1"/>
</dbReference>
<keyword evidence="3" id="KW-0378">Hydrolase</keyword>
<protein>
    <submittedName>
        <fullName evidence="7">PDZ domain-containing protein</fullName>
    </submittedName>
</protein>
<dbReference type="PANTHER" id="PTHR43343:SF3">
    <property type="entry name" value="PROTEASE DO-LIKE 8, CHLOROPLASTIC"/>
    <property type="match status" value="1"/>
</dbReference>
<dbReference type="EMBL" id="CP044222">
    <property type="protein sequence ID" value="QEW07466.1"/>
    <property type="molecule type" value="Genomic_DNA"/>
</dbReference>
<dbReference type="FunFam" id="2.40.10.10:FF:000001">
    <property type="entry name" value="Periplasmic serine protease DegS"/>
    <property type="match status" value="1"/>
</dbReference>
<keyword evidence="2" id="KW-0645">Protease</keyword>
<dbReference type="PANTHER" id="PTHR43343">
    <property type="entry name" value="PEPTIDASE S12"/>
    <property type="match status" value="1"/>
</dbReference>